<evidence type="ECO:0000256" key="2">
    <source>
        <dbReference type="ARBA" id="ARBA00022723"/>
    </source>
</evidence>
<proteinExistence type="predicted"/>
<keyword evidence="8" id="KW-0548">Nucleotidyltransferase</keyword>
<keyword evidence="8" id="KW-0239">DNA-directed DNA polymerase</keyword>
<dbReference type="SUPFAM" id="SSF54160">
    <property type="entry name" value="Chromo domain-like"/>
    <property type="match status" value="1"/>
</dbReference>
<keyword evidence="4" id="KW-0378">Hydrolase</keyword>
<evidence type="ECO:0000313" key="15">
    <source>
        <dbReference type="Proteomes" id="UP000077755"/>
    </source>
</evidence>
<evidence type="ECO:0000256" key="4">
    <source>
        <dbReference type="ARBA" id="ARBA00022801"/>
    </source>
</evidence>
<evidence type="ECO:0000256" key="6">
    <source>
        <dbReference type="ARBA" id="ARBA00022908"/>
    </source>
</evidence>
<name>A0AAF0WEH3_DAUCS</name>
<keyword evidence="10" id="KW-0233">DNA recombination</keyword>
<dbReference type="PANTHER" id="PTHR37984">
    <property type="entry name" value="PROTEIN CBG26694"/>
    <property type="match status" value="1"/>
</dbReference>
<evidence type="ECO:0000256" key="8">
    <source>
        <dbReference type="ARBA" id="ARBA00022932"/>
    </source>
</evidence>
<evidence type="ECO:0000259" key="12">
    <source>
        <dbReference type="Pfam" id="PF17921"/>
    </source>
</evidence>
<gene>
    <name evidence="14" type="ORF">DCAR_0205865</name>
</gene>
<keyword evidence="6" id="KW-0229">DNA integration</keyword>
<dbReference type="EMBL" id="CP093344">
    <property type="protein sequence ID" value="WOG86648.1"/>
    <property type="molecule type" value="Genomic_DNA"/>
</dbReference>
<keyword evidence="7" id="KW-0695">RNA-directed DNA polymerase</keyword>
<dbReference type="Proteomes" id="UP000077755">
    <property type="component" value="Chromosome 2"/>
</dbReference>
<dbReference type="AlphaFoldDB" id="A0AAF0WEH3"/>
<dbReference type="Pfam" id="PF00385">
    <property type="entry name" value="Chromo"/>
    <property type="match status" value="1"/>
</dbReference>
<accession>A0AAF0WEH3</accession>
<protein>
    <recommendedName>
        <fullName evidence="16">Integrase catalytic domain-containing protein</fullName>
    </recommendedName>
</protein>
<dbReference type="GO" id="GO:0003677">
    <property type="term" value="F:DNA binding"/>
    <property type="evidence" value="ECO:0007669"/>
    <property type="project" value="UniProtKB-KW"/>
</dbReference>
<evidence type="ECO:0008006" key="16">
    <source>
        <dbReference type="Google" id="ProtNLM"/>
    </source>
</evidence>
<dbReference type="GO" id="GO:0046872">
    <property type="term" value="F:metal ion binding"/>
    <property type="evidence" value="ECO:0007669"/>
    <property type="project" value="UniProtKB-KW"/>
</dbReference>
<keyword evidence="9" id="KW-0238">DNA-binding</keyword>
<dbReference type="Gene3D" id="2.40.50.40">
    <property type="match status" value="1"/>
</dbReference>
<evidence type="ECO:0000313" key="14">
    <source>
        <dbReference type="EMBL" id="WOG86648.1"/>
    </source>
</evidence>
<reference evidence="14" key="1">
    <citation type="journal article" date="2016" name="Nat. Genet.">
        <title>A high-quality carrot genome assembly provides new insights into carotenoid accumulation and asterid genome evolution.</title>
        <authorList>
            <person name="Iorizzo M."/>
            <person name="Ellison S."/>
            <person name="Senalik D."/>
            <person name="Zeng P."/>
            <person name="Satapoomin P."/>
            <person name="Huang J."/>
            <person name="Bowman M."/>
            <person name="Iovene M."/>
            <person name="Sanseverino W."/>
            <person name="Cavagnaro P."/>
            <person name="Yildiz M."/>
            <person name="Macko-Podgorni A."/>
            <person name="Moranska E."/>
            <person name="Grzebelus E."/>
            <person name="Grzebelus D."/>
            <person name="Ashrafi H."/>
            <person name="Zheng Z."/>
            <person name="Cheng S."/>
            <person name="Spooner D."/>
            <person name="Van Deynze A."/>
            <person name="Simon P."/>
        </authorList>
    </citation>
    <scope>NUCLEOTIDE SEQUENCE</scope>
    <source>
        <tissue evidence="14">Leaf</tissue>
    </source>
</reference>
<dbReference type="SUPFAM" id="SSF53098">
    <property type="entry name" value="Ribonuclease H-like"/>
    <property type="match status" value="1"/>
</dbReference>
<evidence type="ECO:0000256" key="5">
    <source>
        <dbReference type="ARBA" id="ARBA00022842"/>
    </source>
</evidence>
<evidence type="ECO:0000256" key="1">
    <source>
        <dbReference type="ARBA" id="ARBA00022670"/>
    </source>
</evidence>
<keyword evidence="8" id="KW-0808">Transferase</keyword>
<dbReference type="InterPro" id="IPR056924">
    <property type="entry name" value="SH3_Tf2-1"/>
</dbReference>
<dbReference type="Gene3D" id="3.30.420.10">
    <property type="entry name" value="Ribonuclease H-like superfamily/Ribonuclease H"/>
    <property type="match status" value="1"/>
</dbReference>
<dbReference type="InterPro" id="IPR012337">
    <property type="entry name" value="RNaseH-like_sf"/>
</dbReference>
<keyword evidence="5" id="KW-0460">Magnesium</keyword>
<feature type="domain" description="Integrase zinc-binding" evidence="12">
    <location>
        <begin position="75"/>
        <end position="129"/>
    </location>
</feature>
<dbReference type="Gene3D" id="1.10.340.70">
    <property type="match status" value="1"/>
</dbReference>
<evidence type="ECO:0000259" key="13">
    <source>
        <dbReference type="Pfam" id="PF24626"/>
    </source>
</evidence>
<sequence length="501" mass="58220">MISPKDHFEIVAYCHQLSEVVPKWMSQIENSYEGDSEIQEIVAAITVDKGGPQEYYFRQGLLMFRGKWVLGSKGDLRQQVFEELHCHSQGGHSGVRATIKKVMEYFYWPSIRQNIGQWVRECAICQQNKGENVKYPGLLQPLRIPQEPWRDIAMDFITGLPKSKGNEVIWVVVDRFSRYSHFIALAHPVSAKSLALIFFEQIYKLHGLPETIVSDRDSLFLSEFWQNLFKLSGTRLNFSTAYHPQSDGSTERVNQCLEQYLRNMTSEVPKNWSAWLAAAEWWYNTTFHTTLNSTPFQVVYGMKPRHLAWQERSHTNISSLEELLETKQQQWCRLKELLESAQAKMKAYSDAKRSAREFKKGDLVYLKLQPYRQVTVAIRKNLKLAAKFYGPYEVIEKIGSVAYRLALPERSRVHPVFHVSQLKKAIGQAKVQKQLPQVNEQGSFDLVPLRQLETRSILRDHKMVYQRLVQWKGCSVDEATWEDEDLLKCNFPEFCGHEDMG</sequence>
<keyword evidence="3" id="KW-0064">Aspartyl protease</keyword>
<reference evidence="14" key="2">
    <citation type="submission" date="2022-03" db="EMBL/GenBank/DDBJ databases">
        <title>Draft title - Genomic analysis of global carrot germplasm unveils the trajectory of domestication and the origin of high carotenoid orange carrot.</title>
        <authorList>
            <person name="Iorizzo M."/>
            <person name="Ellison S."/>
            <person name="Senalik D."/>
            <person name="Macko-Podgorni A."/>
            <person name="Grzebelus D."/>
            <person name="Bostan H."/>
            <person name="Rolling W."/>
            <person name="Curaba J."/>
            <person name="Simon P."/>
        </authorList>
    </citation>
    <scope>NUCLEOTIDE SEQUENCE</scope>
    <source>
        <tissue evidence="14">Leaf</tissue>
    </source>
</reference>
<dbReference type="InterPro" id="IPR023780">
    <property type="entry name" value="Chromo_domain"/>
</dbReference>
<dbReference type="GO" id="GO:0006508">
    <property type="term" value="P:proteolysis"/>
    <property type="evidence" value="ECO:0007669"/>
    <property type="project" value="UniProtKB-KW"/>
</dbReference>
<evidence type="ECO:0000259" key="11">
    <source>
        <dbReference type="Pfam" id="PF00385"/>
    </source>
</evidence>
<feature type="domain" description="Chromo" evidence="11">
    <location>
        <begin position="461"/>
        <end position="493"/>
    </location>
</feature>
<dbReference type="PANTHER" id="PTHR37984:SF15">
    <property type="entry name" value="INTEGRASE CATALYTIC DOMAIN-CONTAINING PROTEIN"/>
    <property type="match status" value="1"/>
</dbReference>
<evidence type="ECO:0000256" key="9">
    <source>
        <dbReference type="ARBA" id="ARBA00023125"/>
    </source>
</evidence>
<dbReference type="GO" id="GO:0004190">
    <property type="term" value="F:aspartic-type endopeptidase activity"/>
    <property type="evidence" value="ECO:0007669"/>
    <property type="project" value="UniProtKB-KW"/>
</dbReference>
<dbReference type="Pfam" id="PF17921">
    <property type="entry name" value="Integrase_H2C2"/>
    <property type="match status" value="1"/>
</dbReference>
<dbReference type="InterPro" id="IPR036397">
    <property type="entry name" value="RNaseH_sf"/>
</dbReference>
<dbReference type="GO" id="GO:0006310">
    <property type="term" value="P:DNA recombination"/>
    <property type="evidence" value="ECO:0007669"/>
    <property type="project" value="UniProtKB-KW"/>
</dbReference>
<dbReference type="GO" id="GO:0015074">
    <property type="term" value="P:DNA integration"/>
    <property type="evidence" value="ECO:0007669"/>
    <property type="project" value="UniProtKB-KW"/>
</dbReference>
<keyword evidence="15" id="KW-1185">Reference proteome</keyword>
<keyword evidence="2" id="KW-0479">Metal-binding</keyword>
<dbReference type="InterPro" id="IPR050951">
    <property type="entry name" value="Retrovirus_Pol_polyprotein"/>
</dbReference>
<keyword evidence="1" id="KW-0645">Protease</keyword>
<evidence type="ECO:0000256" key="7">
    <source>
        <dbReference type="ARBA" id="ARBA00022918"/>
    </source>
</evidence>
<dbReference type="GO" id="GO:0003964">
    <property type="term" value="F:RNA-directed DNA polymerase activity"/>
    <property type="evidence" value="ECO:0007669"/>
    <property type="project" value="UniProtKB-KW"/>
</dbReference>
<evidence type="ECO:0000256" key="10">
    <source>
        <dbReference type="ARBA" id="ARBA00023172"/>
    </source>
</evidence>
<dbReference type="GO" id="GO:0003887">
    <property type="term" value="F:DNA-directed DNA polymerase activity"/>
    <property type="evidence" value="ECO:0007669"/>
    <property type="project" value="UniProtKB-KW"/>
</dbReference>
<evidence type="ECO:0000256" key="3">
    <source>
        <dbReference type="ARBA" id="ARBA00022750"/>
    </source>
</evidence>
<dbReference type="Pfam" id="PF24626">
    <property type="entry name" value="SH3_Tf2-1"/>
    <property type="match status" value="1"/>
</dbReference>
<organism evidence="14 15">
    <name type="scientific">Daucus carota subsp. sativus</name>
    <name type="common">Carrot</name>
    <dbReference type="NCBI Taxonomy" id="79200"/>
    <lineage>
        <taxon>Eukaryota</taxon>
        <taxon>Viridiplantae</taxon>
        <taxon>Streptophyta</taxon>
        <taxon>Embryophyta</taxon>
        <taxon>Tracheophyta</taxon>
        <taxon>Spermatophyta</taxon>
        <taxon>Magnoliopsida</taxon>
        <taxon>eudicotyledons</taxon>
        <taxon>Gunneridae</taxon>
        <taxon>Pentapetalae</taxon>
        <taxon>asterids</taxon>
        <taxon>campanulids</taxon>
        <taxon>Apiales</taxon>
        <taxon>Apiaceae</taxon>
        <taxon>Apioideae</taxon>
        <taxon>Scandiceae</taxon>
        <taxon>Daucinae</taxon>
        <taxon>Daucus</taxon>
        <taxon>Daucus sect. Daucus</taxon>
    </lineage>
</organism>
<dbReference type="InterPro" id="IPR041588">
    <property type="entry name" value="Integrase_H2C2"/>
</dbReference>
<dbReference type="InterPro" id="IPR016197">
    <property type="entry name" value="Chromo-like_dom_sf"/>
</dbReference>
<feature type="domain" description="Tf2-1-like SH3-like" evidence="13">
    <location>
        <begin position="361"/>
        <end position="425"/>
    </location>
</feature>